<reference evidence="2" key="1">
    <citation type="journal article" date="2002" name="Nature">
        <title>The genome sequence and structure of rice chromosome 1.</title>
        <authorList>
            <person name="Sasaki T."/>
            <person name="Matsumoto T."/>
            <person name="Yamamoto K."/>
            <person name="Sakata K."/>
            <person name="Baba T."/>
            <person name="Katayose Y."/>
            <person name="Wu J."/>
            <person name="Niimura Y."/>
            <person name="Cheng Z."/>
            <person name="Nagamura Y."/>
            <person name="Antonio B.A."/>
            <person name="Kanamori H."/>
            <person name="Hosokawa S."/>
            <person name="Masukawa M."/>
            <person name="Arikawa K."/>
            <person name="Chiden Y."/>
            <person name="Hayashi M."/>
            <person name="Okamoto M."/>
            <person name="Ando T."/>
            <person name="Aoki H."/>
            <person name="Arita K."/>
            <person name="Hamada M."/>
            <person name="Harada C."/>
            <person name="Hijishita S."/>
            <person name="Honda M."/>
            <person name="Ichikawa Y."/>
            <person name="Idonuma A."/>
            <person name="Iijima M."/>
            <person name="Ikeda M."/>
            <person name="Ikeno M."/>
            <person name="Itoh S."/>
            <person name="Itoh T."/>
            <person name="Itoh Y."/>
            <person name="Itoh Y."/>
            <person name="Iwabuchi A."/>
            <person name="Kamiya K."/>
            <person name="Karasawa W."/>
            <person name="Katagiri S."/>
            <person name="Kikuta A."/>
            <person name="Kobayashi N."/>
            <person name="Kono I."/>
            <person name="Machita K."/>
            <person name="Maehara T."/>
            <person name="Mizuno H."/>
            <person name="Mizubayashi T."/>
            <person name="Mukai Y."/>
            <person name="Nagasaki H."/>
            <person name="Nakashima M."/>
            <person name="Nakama Y."/>
            <person name="Nakamichi Y."/>
            <person name="Nakamura M."/>
            <person name="Namiki N."/>
            <person name="Negishi M."/>
            <person name="Ohta I."/>
            <person name="Ono N."/>
            <person name="Saji S."/>
            <person name="Sakai K."/>
            <person name="Shibata M."/>
            <person name="Shimokawa T."/>
            <person name="Shomura A."/>
            <person name="Song J."/>
            <person name="Takazaki Y."/>
            <person name="Terasawa K."/>
            <person name="Tsuji K."/>
            <person name="Waki K."/>
            <person name="Yamagata H."/>
            <person name="Yamane H."/>
            <person name="Yoshiki S."/>
            <person name="Yoshihara R."/>
            <person name="Yukawa K."/>
            <person name="Zhong H."/>
            <person name="Iwama H."/>
            <person name="Endo T."/>
            <person name="Ito H."/>
            <person name="Hahn J.H."/>
            <person name="Kim H.I."/>
            <person name="Eun M.Y."/>
            <person name="Yano M."/>
            <person name="Jiang J."/>
            <person name="Gojobori T."/>
        </authorList>
    </citation>
    <scope>NUCLEOTIDE SEQUENCE [LARGE SCALE GENOMIC DNA]</scope>
</reference>
<gene>
    <name evidence="2" type="primary">OJ1294_F06.18</name>
</gene>
<feature type="chain" id="PRO_5004257543" evidence="1">
    <location>
        <begin position="25"/>
        <end position="57"/>
    </location>
</feature>
<keyword evidence="1" id="KW-0732">Signal</keyword>
<evidence type="ECO:0000313" key="2">
    <source>
        <dbReference type="EMBL" id="BAD88149.1"/>
    </source>
</evidence>
<name>Q5JK48_ORYSJ</name>
<accession>Q5JK48</accession>
<dbReference type="Proteomes" id="UP000817658">
    <property type="component" value="Chromosome 1"/>
</dbReference>
<evidence type="ECO:0000256" key="1">
    <source>
        <dbReference type="SAM" id="SignalP"/>
    </source>
</evidence>
<dbReference type="AlphaFoldDB" id="Q5JK48"/>
<feature type="signal peptide" evidence="1">
    <location>
        <begin position="1"/>
        <end position="24"/>
    </location>
</feature>
<sequence length="57" mass="5711">MRETAVSAAAVASWLASRCACAYADEAAAENGTAPALPSCVAAGEYGMATEGSTKWI</sequence>
<organism evidence="2">
    <name type="scientific">Oryza sativa subsp. japonica</name>
    <name type="common">Rice</name>
    <dbReference type="NCBI Taxonomy" id="39947"/>
    <lineage>
        <taxon>Eukaryota</taxon>
        <taxon>Viridiplantae</taxon>
        <taxon>Streptophyta</taxon>
        <taxon>Embryophyta</taxon>
        <taxon>Tracheophyta</taxon>
        <taxon>Spermatophyta</taxon>
        <taxon>Magnoliopsida</taxon>
        <taxon>Liliopsida</taxon>
        <taxon>Poales</taxon>
        <taxon>Poaceae</taxon>
        <taxon>BOP clade</taxon>
        <taxon>Oryzoideae</taxon>
        <taxon>Oryzeae</taxon>
        <taxon>Oryzinae</taxon>
        <taxon>Oryza</taxon>
        <taxon>Oryza sativa</taxon>
    </lineage>
</organism>
<dbReference type="EMBL" id="AP004326">
    <property type="protein sequence ID" value="BAD88149.1"/>
    <property type="molecule type" value="Genomic_DNA"/>
</dbReference>
<protein>
    <submittedName>
        <fullName evidence="2">Uncharacterized protein</fullName>
    </submittedName>
</protein>
<proteinExistence type="predicted"/>